<dbReference type="InterPro" id="IPR001041">
    <property type="entry name" value="2Fe-2S_ferredoxin-type"/>
</dbReference>
<dbReference type="SUPFAM" id="SSF54292">
    <property type="entry name" value="2Fe-2S ferredoxin-like"/>
    <property type="match status" value="1"/>
</dbReference>
<dbReference type="PANTHER" id="PTHR47354:SF1">
    <property type="entry name" value="CARNITINE MONOOXYGENASE REDUCTASE SUBUNIT"/>
    <property type="match status" value="1"/>
</dbReference>
<name>A0A4Y3TUR7_9PROT</name>
<dbReference type="CDD" id="cd00207">
    <property type="entry name" value="fer2"/>
    <property type="match status" value="1"/>
</dbReference>
<dbReference type="PROSITE" id="PS51085">
    <property type="entry name" value="2FE2S_FER_2"/>
    <property type="match status" value="1"/>
</dbReference>
<dbReference type="PROSITE" id="PS00197">
    <property type="entry name" value="2FE2S_FER_1"/>
    <property type="match status" value="1"/>
</dbReference>
<dbReference type="Gene3D" id="3.10.20.30">
    <property type="match status" value="1"/>
</dbReference>
<dbReference type="AlphaFoldDB" id="A0A4Y3TUR7"/>
<evidence type="ECO:0000259" key="7">
    <source>
        <dbReference type="PROSITE" id="PS51085"/>
    </source>
</evidence>
<dbReference type="InterPro" id="IPR017927">
    <property type="entry name" value="FAD-bd_FR_type"/>
</dbReference>
<evidence type="ECO:0000313" key="10">
    <source>
        <dbReference type="Proteomes" id="UP000317730"/>
    </source>
</evidence>
<organism evidence="9 10">
    <name type="scientific">Acetobacter peroxydans</name>
    <dbReference type="NCBI Taxonomy" id="104098"/>
    <lineage>
        <taxon>Bacteria</taxon>
        <taxon>Pseudomonadati</taxon>
        <taxon>Pseudomonadota</taxon>
        <taxon>Alphaproteobacteria</taxon>
        <taxon>Acetobacterales</taxon>
        <taxon>Acetobacteraceae</taxon>
        <taxon>Acetobacter</taxon>
    </lineage>
</organism>
<evidence type="ECO:0000256" key="2">
    <source>
        <dbReference type="ARBA" id="ARBA00022714"/>
    </source>
</evidence>
<evidence type="ECO:0000313" key="9">
    <source>
        <dbReference type="EMBL" id="GEB85259.1"/>
    </source>
</evidence>
<evidence type="ECO:0000259" key="8">
    <source>
        <dbReference type="PROSITE" id="PS51384"/>
    </source>
</evidence>
<dbReference type="PANTHER" id="PTHR47354">
    <property type="entry name" value="NADH OXIDOREDUCTASE HCR"/>
    <property type="match status" value="1"/>
</dbReference>
<dbReference type="Proteomes" id="UP000317730">
    <property type="component" value="Unassembled WGS sequence"/>
</dbReference>
<dbReference type="GO" id="GO:0051537">
    <property type="term" value="F:2 iron, 2 sulfur cluster binding"/>
    <property type="evidence" value="ECO:0007669"/>
    <property type="project" value="UniProtKB-KW"/>
</dbReference>
<dbReference type="PROSITE" id="PS51384">
    <property type="entry name" value="FAD_FR"/>
    <property type="match status" value="1"/>
</dbReference>
<keyword evidence="2" id="KW-0001">2Fe-2S</keyword>
<dbReference type="GO" id="GO:0046872">
    <property type="term" value="F:metal ion binding"/>
    <property type="evidence" value="ECO:0007669"/>
    <property type="project" value="UniProtKB-KW"/>
</dbReference>
<evidence type="ECO:0000256" key="6">
    <source>
        <dbReference type="ARBA" id="ARBA00023014"/>
    </source>
</evidence>
<feature type="domain" description="2Fe-2S ferredoxin-type" evidence="7">
    <location>
        <begin position="229"/>
        <end position="316"/>
    </location>
</feature>
<evidence type="ECO:0000256" key="3">
    <source>
        <dbReference type="ARBA" id="ARBA00022723"/>
    </source>
</evidence>
<evidence type="ECO:0000256" key="5">
    <source>
        <dbReference type="ARBA" id="ARBA00023004"/>
    </source>
</evidence>
<feature type="domain" description="FAD-binding FR-type" evidence="8">
    <location>
        <begin position="4"/>
        <end position="108"/>
    </location>
</feature>
<gene>
    <name evidence="9" type="ORF">APE01nite_10560</name>
</gene>
<dbReference type="OrthoDB" id="9792185at2"/>
<accession>A0A4Y3TUR7</accession>
<dbReference type="PRINTS" id="PR00409">
    <property type="entry name" value="PHDIOXRDTASE"/>
</dbReference>
<dbReference type="Pfam" id="PF00111">
    <property type="entry name" value="Fer2"/>
    <property type="match status" value="1"/>
</dbReference>
<dbReference type="Gene3D" id="3.40.50.80">
    <property type="entry name" value="Nucleotide-binding domain of ferredoxin-NADP reductase (FNR) module"/>
    <property type="match status" value="1"/>
</dbReference>
<evidence type="ECO:0000256" key="1">
    <source>
        <dbReference type="ARBA" id="ARBA00022630"/>
    </source>
</evidence>
<dbReference type="SUPFAM" id="SSF52343">
    <property type="entry name" value="Ferredoxin reductase-like, C-terminal NADP-linked domain"/>
    <property type="match status" value="1"/>
</dbReference>
<dbReference type="InterPro" id="IPR050415">
    <property type="entry name" value="MRET"/>
</dbReference>
<keyword evidence="10" id="KW-1185">Reference proteome</keyword>
<dbReference type="GO" id="GO:0016491">
    <property type="term" value="F:oxidoreductase activity"/>
    <property type="evidence" value="ECO:0007669"/>
    <property type="project" value="UniProtKB-KW"/>
</dbReference>
<dbReference type="SUPFAM" id="SSF63380">
    <property type="entry name" value="Riboflavin synthase domain-like"/>
    <property type="match status" value="1"/>
</dbReference>
<keyword evidence="3" id="KW-0479">Metal-binding</keyword>
<proteinExistence type="predicted"/>
<keyword evidence="5" id="KW-0408">Iron</keyword>
<dbReference type="InterPro" id="IPR012675">
    <property type="entry name" value="Beta-grasp_dom_sf"/>
</dbReference>
<dbReference type="InterPro" id="IPR036010">
    <property type="entry name" value="2Fe-2S_ferredoxin-like_sf"/>
</dbReference>
<comment type="caution">
    <text evidence="9">The sequence shown here is derived from an EMBL/GenBank/DDBJ whole genome shotgun (WGS) entry which is preliminary data.</text>
</comment>
<dbReference type="EMBL" id="BJMV01000004">
    <property type="protein sequence ID" value="GEB85259.1"/>
    <property type="molecule type" value="Genomic_DNA"/>
</dbReference>
<keyword evidence="6" id="KW-0411">Iron-sulfur</keyword>
<protein>
    <submittedName>
        <fullName evidence="9">Ferredoxin--NADP(+) reductase</fullName>
    </submittedName>
</protein>
<reference evidence="9 10" key="1">
    <citation type="submission" date="2019-06" db="EMBL/GenBank/DDBJ databases">
        <title>Whole genome shotgun sequence of Acetobacter peroxydans NBRC 13755.</title>
        <authorList>
            <person name="Hosoyama A."/>
            <person name="Uohara A."/>
            <person name="Ohji S."/>
            <person name="Ichikawa N."/>
        </authorList>
    </citation>
    <scope>NUCLEOTIDE SEQUENCE [LARGE SCALE GENOMIC DNA]</scope>
    <source>
        <strain evidence="9 10">NBRC 13755</strain>
    </source>
</reference>
<dbReference type="CDD" id="cd06185">
    <property type="entry name" value="PDR_like"/>
    <property type="match status" value="1"/>
</dbReference>
<keyword evidence="4" id="KW-0560">Oxidoreductase</keyword>
<dbReference type="RefSeq" id="WP_141375330.1">
    <property type="nucleotide sequence ID" value="NZ_BAPL01000023.1"/>
</dbReference>
<evidence type="ECO:0000256" key="4">
    <source>
        <dbReference type="ARBA" id="ARBA00023002"/>
    </source>
</evidence>
<dbReference type="InterPro" id="IPR039261">
    <property type="entry name" value="FNR_nucleotide-bd"/>
</dbReference>
<sequence length="316" mass="33925">MVERSGYPAVIAEVEVLTPTLRKFVIAAQGTRFPAVSAGSHVVLGFGDASRRYKNAYSVVSATPDGRELSVIVRRAPQSRGGSVFLHDQAQDGTPVTVLSSANLFPVVKTARRHLMLSAGVGITPFLAHARALEAEGADYTLHHFCRPEEKPAFEALLATLPPGRIFIHDRPPEDAGMKERMAAEGIATHLYFCGPEGFMGWVEQAADALGFVAAKVHSEHFFVPEGGRPFTAVLARSGERIEVAGDETLLEALERSGVDAPCMCRGGACGACALEVLDGVPEHRDHVLSEQEKAEGRTILTCVSRARTDTLTLNL</sequence>
<dbReference type="Gene3D" id="2.40.30.10">
    <property type="entry name" value="Translation factors"/>
    <property type="match status" value="1"/>
</dbReference>
<keyword evidence="1" id="KW-0285">Flavoprotein</keyword>
<dbReference type="InterPro" id="IPR006058">
    <property type="entry name" value="2Fe2S_fd_BS"/>
</dbReference>
<dbReference type="InterPro" id="IPR017938">
    <property type="entry name" value="Riboflavin_synthase-like_b-brl"/>
</dbReference>